<dbReference type="AlphaFoldDB" id="A0A9X1KX29"/>
<feature type="domain" description="UspA" evidence="2">
    <location>
        <begin position="2"/>
        <end position="136"/>
    </location>
</feature>
<accession>A0A9X1KX29</accession>
<reference evidence="3" key="1">
    <citation type="submission" date="2021-09" db="EMBL/GenBank/DDBJ databases">
        <title>Fulvivirga sp. isolated from coastal sediment.</title>
        <authorList>
            <person name="Yu H."/>
        </authorList>
    </citation>
    <scope>NUCLEOTIDE SEQUENCE</scope>
    <source>
        <strain evidence="3">1062</strain>
    </source>
</reference>
<protein>
    <submittedName>
        <fullName evidence="3">Universal stress protein</fullName>
    </submittedName>
</protein>
<dbReference type="PANTHER" id="PTHR46268:SF6">
    <property type="entry name" value="UNIVERSAL STRESS PROTEIN UP12"/>
    <property type="match status" value="1"/>
</dbReference>
<evidence type="ECO:0000313" key="6">
    <source>
        <dbReference type="Proteomes" id="UP001139409"/>
    </source>
</evidence>
<dbReference type="InterPro" id="IPR006016">
    <property type="entry name" value="UspA"/>
</dbReference>
<dbReference type="Proteomes" id="UP001139409">
    <property type="component" value="Unassembled WGS sequence"/>
</dbReference>
<evidence type="ECO:0000256" key="1">
    <source>
        <dbReference type="ARBA" id="ARBA00008791"/>
    </source>
</evidence>
<dbReference type="Pfam" id="PF00582">
    <property type="entry name" value="Usp"/>
    <property type="match status" value="2"/>
</dbReference>
<evidence type="ECO:0000313" key="3">
    <source>
        <dbReference type="EMBL" id="MCA6074539.1"/>
    </source>
</evidence>
<proteinExistence type="inferred from homology"/>
<dbReference type="PANTHER" id="PTHR46268">
    <property type="entry name" value="STRESS RESPONSE PROTEIN NHAX"/>
    <property type="match status" value="1"/>
</dbReference>
<evidence type="ECO:0000313" key="5">
    <source>
        <dbReference type="EMBL" id="MCA6076844.1"/>
    </source>
</evidence>
<feature type="domain" description="UspA" evidence="2">
    <location>
        <begin position="145"/>
        <end position="267"/>
    </location>
</feature>
<gene>
    <name evidence="3" type="ORF">LDX50_06645</name>
    <name evidence="4" type="ORF">LDX50_12615</name>
    <name evidence="5" type="ORF">LDX50_18335</name>
</gene>
<keyword evidence="6" id="KW-1185">Reference proteome</keyword>
<dbReference type="EMBL" id="JAIXNE010000002">
    <property type="protein sequence ID" value="MCA6074539.1"/>
    <property type="molecule type" value="Genomic_DNA"/>
</dbReference>
<dbReference type="EMBL" id="JAIXNE010000003">
    <property type="protein sequence ID" value="MCA6075716.1"/>
    <property type="molecule type" value="Genomic_DNA"/>
</dbReference>
<evidence type="ECO:0000313" key="4">
    <source>
        <dbReference type="EMBL" id="MCA6075716.1"/>
    </source>
</evidence>
<comment type="caution">
    <text evidence="3">The sequence shown here is derived from an EMBL/GenBank/DDBJ whole genome shotgun (WGS) entry which is preliminary data.</text>
</comment>
<organism evidence="3 6">
    <name type="scientific">Fulvivirga sedimenti</name>
    <dbReference type="NCBI Taxonomy" id="2879465"/>
    <lineage>
        <taxon>Bacteria</taxon>
        <taxon>Pseudomonadati</taxon>
        <taxon>Bacteroidota</taxon>
        <taxon>Cytophagia</taxon>
        <taxon>Cytophagales</taxon>
        <taxon>Fulvivirgaceae</taxon>
        <taxon>Fulvivirga</taxon>
    </lineage>
</organism>
<name>A0A9X1KX29_9BACT</name>
<dbReference type="EMBL" id="JAIXNE010000004">
    <property type="protein sequence ID" value="MCA6076844.1"/>
    <property type="molecule type" value="Genomic_DNA"/>
</dbReference>
<dbReference type="SUPFAM" id="SSF52402">
    <property type="entry name" value="Adenine nucleotide alpha hydrolases-like"/>
    <property type="match status" value="2"/>
</dbReference>
<comment type="similarity">
    <text evidence="1">Belongs to the universal stress protein A family.</text>
</comment>
<dbReference type="RefSeq" id="WP_225697654.1">
    <property type="nucleotide sequence ID" value="NZ_JAIXNE010000002.1"/>
</dbReference>
<dbReference type="CDD" id="cd00293">
    <property type="entry name" value="USP-like"/>
    <property type="match status" value="2"/>
</dbReference>
<evidence type="ECO:0000259" key="2">
    <source>
        <dbReference type="Pfam" id="PF00582"/>
    </source>
</evidence>
<dbReference type="Gene3D" id="3.40.50.620">
    <property type="entry name" value="HUPs"/>
    <property type="match status" value="2"/>
</dbReference>
<sequence length="272" mass="30632">MKILVPVDFSPSSKRAVTLAEQLADALDGKVMLMHILEPVGGDVAFVADYDQMITDAQKSLDGIRSSIREKRMGSVETVVEVGFPTERILHRIEKDGISLVVMGMENDMSWLDRDVFGSNAYDIIKKGKCAVLTVPVDCKVSSLNKIMLAVELREKENIYLLSFLKRIVREFNSELYIVHVSSSEHVDLTFATSDSILWLKGQLEDVPHHFINLKAENVPDALNLYAEDHDMGLMVLSPEKHSFIQRLFEGSTTRKTVLHARVPILTFPIDY</sequence>
<dbReference type="InterPro" id="IPR014729">
    <property type="entry name" value="Rossmann-like_a/b/a_fold"/>
</dbReference>